<dbReference type="Proteomes" id="UP000308707">
    <property type="component" value="Unassembled WGS sequence"/>
</dbReference>
<dbReference type="EMBL" id="SZUA01000001">
    <property type="protein sequence ID" value="TKR33805.1"/>
    <property type="molecule type" value="Genomic_DNA"/>
</dbReference>
<reference evidence="4 5" key="1">
    <citation type="submission" date="2019-04" db="EMBL/GenBank/DDBJ databases">
        <title>Reference strain of H23.</title>
        <authorList>
            <person name="Luo X."/>
        </authorList>
    </citation>
    <scope>NUCLEOTIDE SEQUENCE [LARGE SCALE GENOMIC DNA]</scope>
    <source>
        <strain evidence="4 5">H23</strain>
    </source>
</reference>
<organism evidence="4 5">
    <name type="scientific">Luteimonas gilva</name>
    <dbReference type="NCBI Taxonomy" id="2572684"/>
    <lineage>
        <taxon>Bacteria</taxon>
        <taxon>Pseudomonadati</taxon>
        <taxon>Pseudomonadota</taxon>
        <taxon>Gammaproteobacteria</taxon>
        <taxon>Lysobacterales</taxon>
        <taxon>Lysobacteraceae</taxon>
        <taxon>Luteimonas</taxon>
    </lineage>
</organism>
<accession>A0A4U5JW06</accession>
<proteinExistence type="predicted"/>
<keyword evidence="5" id="KW-1185">Reference proteome</keyword>
<keyword evidence="2" id="KW-0812">Transmembrane</keyword>
<feature type="domain" description="FAD dependent oxidoreductase" evidence="3">
    <location>
        <begin position="6"/>
        <end position="401"/>
    </location>
</feature>
<dbReference type="InterPro" id="IPR036188">
    <property type="entry name" value="FAD/NAD-bd_sf"/>
</dbReference>
<dbReference type="GO" id="GO:0005737">
    <property type="term" value="C:cytoplasm"/>
    <property type="evidence" value="ECO:0007669"/>
    <property type="project" value="TreeGrafter"/>
</dbReference>
<dbReference type="AlphaFoldDB" id="A0A4U5JW06"/>
<dbReference type="Gene3D" id="3.50.50.60">
    <property type="entry name" value="FAD/NAD(P)-binding domain"/>
    <property type="match status" value="2"/>
</dbReference>
<evidence type="ECO:0000313" key="4">
    <source>
        <dbReference type="EMBL" id="TKR33805.1"/>
    </source>
</evidence>
<dbReference type="OrthoDB" id="9805337at2"/>
<evidence type="ECO:0000256" key="1">
    <source>
        <dbReference type="ARBA" id="ARBA00023002"/>
    </source>
</evidence>
<gene>
    <name evidence="4" type="ORF">FCE95_05890</name>
</gene>
<feature type="transmembrane region" description="Helical" evidence="2">
    <location>
        <begin position="6"/>
        <end position="24"/>
    </location>
</feature>
<keyword evidence="1" id="KW-0560">Oxidoreductase</keyword>
<dbReference type="SUPFAM" id="SSF51905">
    <property type="entry name" value="FAD/NAD(P)-binding domain"/>
    <property type="match status" value="1"/>
</dbReference>
<dbReference type="Gene3D" id="3.30.9.10">
    <property type="entry name" value="D-Amino Acid Oxidase, subunit A, domain 2"/>
    <property type="match status" value="1"/>
</dbReference>
<dbReference type="InterPro" id="IPR006076">
    <property type="entry name" value="FAD-dep_OxRdtase"/>
</dbReference>
<evidence type="ECO:0000313" key="5">
    <source>
        <dbReference type="Proteomes" id="UP000308707"/>
    </source>
</evidence>
<evidence type="ECO:0000256" key="2">
    <source>
        <dbReference type="SAM" id="Phobius"/>
    </source>
</evidence>
<sequence length="420" mass="45266">MSDLDDVVIIGGGVIGLASALALIEAGRSVRVLEAKTVGSGSSHGNCGTITPSHALPLAAPGTIGRAMRWLLTPDAPLYLKPRIDPSLWKWLARFASRCNARDLRQATAAKAAILTHSRQALPDWLARYGIDCEFAESGTDHVFRDAAAFDEFGEEVRLLAEYGVGADSIDGAAYERQEPAVLPGVHGVIRFHGDASLRPDRYVAGLAHALLQRGGKIVERCEVSGLAEDGAAYRIASSSGEYRARDVLVATGAWSSPLAKTLGLAEEALGKALQPGKGYSITYDSPALMPRRPLVLHERSVCVTAWGSGFRLGSTMEFSGYDSALNRRRLDALERGSREYLREPVGPAKREEWYGWRPMTYDDLPIIGRVPGKARVWLATGHGMLGVSMSVGTAQLVADLVCGRATAIDPQPYRLERFA</sequence>
<name>A0A4U5JW06_9GAMM</name>
<dbReference type="PANTHER" id="PTHR13847">
    <property type="entry name" value="SARCOSINE DEHYDROGENASE-RELATED"/>
    <property type="match status" value="1"/>
</dbReference>
<dbReference type="PRINTS" id="PR00420">
    <property type="entry name" value="RNGMNOXGNASE"/>
</dbReference>
<dbReference type="SUPFAM" id="SSF54373">
    <property type="entry name" value="FAD-linked reductases, C-terminal domain"/>
    <property type="match status" value="1"/>
</dbReference>
<evidence type="ECO:0000259" key="3">
    <source>
        <dbReference type="Pfam" id="PF01266"/>
    </source>
</evidence>
<comment type="caution">
    <text evidence="4">The sequence shown here is derived from an EMBL/GenBank/DDBJ whole genome shotgun (WGS) entry which is preliminary data.</text>
</comment>
<keyword evidence="2" id="KW-0472">Membrane</keyword>
<protein>
    <submittedName>
        <fullName evidence="4">FAD-dependent oxidoreductase</fullName>
    </submittedName>
</protein>
<keyword evidence="2" id="KW-1133">Transmembrane helix</keyword>
<dbReference type="RefSeq" id="WP_137266011.1">
    <property type="nucleotide sequence ID" value="NZ_SZUA01000001.1"/>
</dbReference>
<dbReference type="Pfam" id="PF01266">
    <property type="entry name" value="DAO"/>
    <property type="match status" value="1"/>
</dbReference>
<dbReference type="GO" id="GO:0016491">
    <property type="term" value="F:oxidoreductase activity"/>
    <property type="evidence" value="ECO:0007669"/>
    <property type="project" value="UniProtKB-KW"/>
</dbReference>
<dbReference type="PANTHER" id="PTHR13847:SF289">
    <property type="entry name" value="GLYCINE OXIDASE"/>
    <property type="match status" value="1"/>
</dbReference>